<dbReference type="EMBL" id="LCZI01000091">
    <property type="protein sequence ID" value="KKZ68568.1"/>
    <property type="molecule type" value="Genomic_DNA"/>
</dbReference>
<feature type="region of interest" description="Disordered" evidence="4">
    <location>
        <begin position="53"/>
        <end position="87"/>
    </location>
</feature>
<dbReference type="PANTHER" id="PTHR11595">
    <property type="entry name" value="EF-HAND AND COILED-COIL DOMAIN-CONTAINING FAMILY MEMBER"/>
    <property type="match status" value="1"/>
</dbReference>
<evidence type="ECO:0000256" key="3">
    <source>
        <dbReference type="ARBA" id="ARBA00022917"/>
    </source>
</evidence>
<dbReference type="PROSITE" id="PS00824">
    <property type="entry name" value="EF1BD_1"/>
    <property type="match status" value="1"/>
</dbReference>
<name>A0A0G2IDA0_9EURO</name>
<dbReference type="VEuPathDB" id="FungiDB:EMCG_01017"/>
<feature type="compositionally biased region" description="Acidic residues" evidence="4">
    <location>
        <begin position="259"/>
        <end position="274"/>
    </location>
</feature>
<dbReference type="SMART" id="SM00888">
    <property type="entry name" value="EF1_GNE"/>
    <property type="match status" value="1"/>
</dbReference>
<keyword evidence="2" id="KW-0251">Elongation factor</keyword>
<dbReference type="InterPro" id="IPR049720">
    <property type="entry name" value="EF1B_bsu/dsu"/>
</dbReference>
<dbReference type="PANTHER" id="PTHR11595:SF21">
    <property type="entry name" value="ELONGATION FACTOR 1-BETA"/>
    <property type="match status" value="1"/>
</dbReference>
<evidence type="ECO:0000256" key="1">
    <source>
        <dbReference type="ARBA" id="ARBA00007411"/>
    </source>
</evidence>
<evidence type="ECO:0000256" key="2">
    <source>
        <dbReference type="ARBA" id="ARBA00022768"/>
    </source>
</evidence>
<dbReference type="GO" id="GO:0005829">
    <property type="term" value="C:cytosol"/>
    <property type="evidence" value="ECO:0007669"/>
    <property type="project" value="TreeGrafter"/>
</dbReference>
<accession>A0A0G2IDA0</accession>
<dbReference type="Proteomes" id="UP000034164">
    <property type="component" value="Unassembled WGS sequence"/>
</dbReference>
<dbReference type="AlphaFoldDB" id="A0A0G2IDA0"/>
<evidence type="ECO:0000313" key="7">
    <source>
        <dbReference type="Proteomes" id="UP000034164"/>
    </source>
</evidence>
<evidence type="ECO:0000313" key="6">
    <source>
        <dbReference type="EMBL" id="KKZ68568.1"/>
    </source>
</evidence>
<dbReference type="InterPro" id="IPR018940">
    <property type="entry name" value="EF-1_beta_acid_region_euk"/>
</dbReference>
<dbReference type="InterPro" id="IPR036219">
    <property type="entry name" value="eEF-1beta-like_sf"/>
</dbReference>
<dbReference type="OrthoDB" id="331763at2759"/>
<evidence type="ECO:0000259" key="5">
    <source>
        <dbReference type="SMART" id="SM00888"/>
    </source>
</evidence>
<proteinExistence type="inferred from homology"/>
<dbReference type="GO" id="GO:0005853">
    <property type="term" value="C:eukaryotic translation elongation factor 1 complex"/>
    <property type="evidence" value="ECO:0007669"/>
    <property type="project" value="InterPro"/>
</dbReference>
<feature type="region of interest" description="Disordered" evidence="4">
    <location>
        <begin position="209"/>
        <end position="287"/>
    </location>
</feature>
<gene>
    <name evidence="6" type="ORF">EMCG_01017</name>
</gene>
<protein>
    <recommendedName>
        <fullName evidence="5">Translation elongation factor EF1B beta/delta subunit guanine nucleotide exchange domain-containing protein</fullName>
    </recommendedName>
</protein>
<dbReference type="Gene3D" id="3.30.70.60">
    <property type="match status" value="1"/>
</dbReference>
<dbReference type="InterPro" id="IPR001326">
    <property type="entry name" value="Transl_elong_EF1B_B/D_CS"/>
</dbReference>
<evidence type="ECO:0000256" key="4">
    <source>
        <dbReference type="SAM" id="MobiDB-lite"/>
    </source>
</evidence>
<reference evidence="7" key="1">
    <citation type="journal article" date="2015" name="PLoS Genet.">
        <title>The dynamic genome and transcriptome of the human fungal pathogen Blastomyces and close relative Emmonsia.</title>
        <authorList>
            <person name="Munoz J.F."/>
            <person name="Gauthier G.M."/>
            <person name="Desjardins C.A."/>
            <person name="Gallo J.E."/>
            <person name="Holder J."/>
            <person name="Sullivan T.D."/>
            <person name="Marty A.J."/>
            <person name="Carmen J.C."/>
            <person name="Chen Z."/>
            <person name="Ding L."/>
            <person name="Gujja S."/>
            <person name="Magrini V."/>
            <person name="Misas E."/>
            <person name="Mitreva M."/>
            <person name="Priest M."/>
            <person name="Saif S."/>
            <person name="Whiston E.A."/>
            <person name="Young S."/>
            <person name="Zeng Q."/>
            <person name="Goldman W.E."/>
            <person name="Mardis E.R."/>
            <person name="Taylor J.W."/>
            <person name="McEwen J.G."/>
            <person name="Clay O.K."/>
            <person name="Klein B.S."/>
            <person name="Cuomo C.A."/>
        </authorList>
    </citation>
    <scope>NUCLEOTIDE SEQUENCE [LARGE SCALE GENOMIC DNA]</scope>
    <source>
        <strain evidence="7">UAMH 3008</strain>
    </source>
</reference>
<feature type="domain" description="Translation elongation factor EF1B beta/delta subunit guanine nucleotide exchange" evidence="5">
    <location>
        <begin position="119"/>
        <end position="287"/>
    </location>
</feature>
<comment type="similarity">
    <text evidence="1">Belongs to the EF-1-beta/EF-1-delta family.</text>
</comment>
<dbReference type="GO" id="GO:0003746">
    <property type="term" value="F:translation elongation factor activity"/>
    <property type="evidence" value="ECO:0007669"/>
    <property type="project" value="UniProtKB-KW"/>
</dbReference>
<dbReference type="InterPro" id="IPR014038">
    <property type="entry name" value="EF1B_bsu/dsu_GNE"/>
</dbReference>
<comment type="caution">
    <text evidence="6">The sequence shown here is derived from an EMBL/GenBank/DDBJ whole genome shotgun (WGS) entry which is preliminary data.</text>
</comment>
<feature type="compositionally biased region" description="Basic and acidic residues" evidence="4">
    <location>
        <begin position="247"/>
        <end position="258"/>
    </location>
</feature>
<dbReference type="Pfam" id="PF00736">
    <property type="entry name" value="EF1_GNE"/>
    <property type="match status" value="1"/>
</dbReference>
<dbReference type="CDD" id="cd00292">
    <property type="entry name" value="EF1B"/>
    <property type="match status" value="1"/>
</dbReference>
<keyword evidence="3" id="KW-0648">Protein biosynthesis</keyword>
<feature type="compositionally biased region" description="Acidic residues" evidence="4">
    <location>
        <begin position="76"/>
        <end position="87"/>
    </location>
</feature>
<dbReference type="SUPFAM" id="SSF54984">
    <property type="entry name" value="eEF-1beta-like"/>
    <property type="match status" value="1"/>
</dbReference>
<dbReference type="InterPro" id="IPR014717">
    <property type="entry name" value="Transl_elong_EF1B/ribsomal_bS6"/>
</dbReference>
<organism evidence="6 7">
    <name type="scientific">[Emmonsia] crescens</name>
    <dbReference type="NCBI Taxonomy" id="73230"/>
    <lineage>
        <taxon>Eukaryota</taxon>
        <taxon>Fungi</taxon>
        <taxon>Dikarya</taxon>
        <taxon>Ascomycota</taxon>
        <taxon>Pezizomycotina</taxon>
        <taxon>Eurotiomycetes</taxon>
        <taxon>Eurotiomycetidae</taxon>
        <taxon>Onygenales</taxon>
        <taxon>Ajellomycetaceae</taxon>
        <taxon>Emergomyces</taxon>
    </lineage>
</organism>
<sequence>MLTPISYTPTQADAITFKAFKNAPDATKYVHAARWYKHIASYESEFATLKGDPSRPFTTFGPESIDIPVSDKKAPEDDDEDLDLFGSDDDEEEDAALIAQREKNLAEYRSKPSKKPPAQSFVTIDIKPMSSKTPMRALAKEVRELLKGTDGVTYSFREFKPIGYGIFKLMVSFVVEDDKVSIDDLQTKIAEMFGEGQGFEVKNDVPLKDGVKVKNDDPEGDKEDAKRGVGKDGVAKGEPGLFGDDEDKPKEVKPKEDGENGQDTDEDEDEDDDGWVQSTDLAAMQKK</sequence>
<feature type="compositionally biased region" description="Basic and acidic residues" evidence="4">
    <location>
        <begin position="209"/>
        <end position="235"/>
    </location>
</feature>
<dbReference type="Pfam" id="PF10587">
    <property type="entry name" value="EF-1_beta_acid"/>
    <property type="match status" value="1"/>
</dbReference>
<dbReference type="GO" id="GO:0005085">
    <property type="term" value="F:guanyl-nucleotide exchange factor activity"/>
    <property type="evidence" value="ECO:0007669"/>
    <property type="project" value="TreeGrafter"/>
</dbReference>